<accession>A0A6M8HQB8</accession>
<feature type="region of interest" description="Disordered" evidence="1">
    <location>
        <begin position="1"/>
        <end position="25"/>
    </location>
</feature>
<evidence type="ECO:0000313" key="2">
    <source>
        <dbReference type="EMBL" id="QKE90480.1"/>
    </source>
</evidence>
<protein>
    <submittedName>
        <fullName evidence="2">Biliverdin-producing heme oxygenase</fullName>
    </submittedName>
</protein>
<evidence type="ECO:0000256" key="1">
    <source>
        <dbReference type="SAM" id="MobiDB-lite"/>
    </source>
</evidence>
<dbReference type="Gene3D" id="1.20.910.10">
    <property type="entry name" value="Heme oxygenase-like"/>
    <property type="match status" value="1"/>
</dbReference>
<dbReference type="Proteomes" id="UP000500767">
    <property type="component" value="Chromosome"/>
</dbReference>
<evidence type="ECO:0000313" key="3">
    <source>
        <dbReference type="Proteomes" id="UP000500767"/>
    </source>
</evidence>
<reference evidence="2 3" key="1">
    <citation type="journal article" date="2014" name="World J. Microbiol. Biotechnol.">
        <title>Biodiversity and physiological characteristics of Antarctic and Arctic lichens-associated bacteria.</title>
        <authorList>
            <person name="Lee Y.M."/>
            <person name="Kim E.H."/>
            <person name="Lee H.K."/>
            <person name="Hong S.G."/>
        </authorList>
    </citation>
    <scope>NUCLEOTIDE SEQUENCE [LARGE SCALE GENOMIC DNA]</scope>
    <source>
        <strain evidence="2 3">PAMC 26569</strain>
    </source>
</reference>
<dbReference type="AlphaFoldDB" id="A0A6M8HQB8"/>
<sequence>MSSRPADRPSDVRSNLRERLRAETRPAHDALDRSLDLIERPLTRGEYTRLLARFYGFHQVTEPALESALDPSATSGRSKLPSLQHDLRACGITDPELGMLALIDRLPPLTSLPAALGALYVVEGSTLGGRLIGRHVKANPAMPDDSCRYFNVYGEQTGERWRATCDTLEAASDPHTDDEAIETANAIFARLHGWLMKDFRLGA</sequence>
<dbReference type="SUPFAM" id="SSF48613">
    <property type="entry name" value="Heme oxygenase-like"/>
    <property type="match status" value="1"/>
</dbReference>
<dbReference type="InterPro" id="IPR016084">
    <property type="entry name" value="Haem_Oase-like_multi-hlx"/>
</dbReference>
<dbReference type="RefSeq" id="WP_171835428.1">
    <property type="nucleotide sequence ID" value="NZ_CP053708.1"/>
</dbReference>
<gene>
    <name evidence="2" type="ORF">HN018_10925</name>
</gene>
<dbReference type="EMBL" id="CP053708">
    <property type="protein sequence ID" value="QKE90480.1"/>
    <property type="molecule type" value="Genomic_DNA"/>
</dbReference>
<organism evidence="2 3">
    <name type="scientific">Lichenicola cladoniae</name>
    <dbReference type="NCBI Taxonomy" id="1484109"/>
    <lineage>
        <taxon>Bacteria</taxon>
        <taxon>Pseudomonadati</taxon>
        <taxon>Pseudomonadota</taxon>
        <taxon>Alphaproteobacteria</taxon>
        <taxon>Acetobacterales</taxon>
        <taxon>Acetobacteraceae</taxon>
        <taxon>Lichenicola</taxon>
    </lineage>
</organism>
<proteinExistence type="predicted"/>
<name>A0A6M8HQB8_9PROT</name>
<dbReference type="CDD" id="cd19166">
    <property type="entry name" value="HemeO-bac"/>
    <property type="match status" value="1"/>
</dbReference>
<dbReference type="KEGG" id="lck:HN018_10925"/>
<keyword evidence="3" id="KW-1185">Reference proteome</keyword>